<evidence type="ECO:0008006" key="3">
    <source>
        <dbReference type="Google" id="ProtNLM"/>
    </source>
</evidence>
<dbReference type="Gene3D" id="1.10.530.10">
    <property type="match status" value="1"/>
</dbReference>
<reference evidence="2" key="1">
    <citation type="submission" date="2017-09" db="EMBL/GenBank/DDBJ databases">
        <title>Depth-based differentiation of microbial function through sediment-hosted aquifers and enrichment of novel symbionts in the deep terrestrial subsurface.</title>
        <authorList>
            <person name="Probst A.J."/>
            <person name="Ladd B."/>
            <person name="Jarett J.K."/>
            <person name="Geller-Mcgrath D.E."/>
            <person name="Sieber C.M.K."/>
            <person name="Emerson J.B."/>
            <person name="Anantharaman K."/>
            <person name="Thomas B.C."/>
            <person name="Malmstrom R."/>
            <person name="Stieglmeier M."/>
            <person name="Klingl A."/>
            <person name="Woyke T."/>
            <person name="Ryan C.M."/>
            <person name="Banfield J.F."/>
        </authorList>
    </citation>
    <scope>NUCLEOTIDE SEQUENCE [LARGE SCALE GENOMIC DNA]</scope>
</reference>
<gene>
    <name evidence="1" type="ORF">COU00_00470</name>
</gene>
<evidence type="ECO:0000313" key="2">
    <source>
        <dbReference type="Proteomes" id="UP000229335"/>
    </source>
</evidence>
<dbReference type="AlphaFoldDB" id="A0A2M6WMX0"/>
<dbReference type="Proteomes" id="UP000229335">
    <property type="component" value="Unassembled WGS sequence"/>
</dbReference>
<accession>A0A2M6WMX0</accession>
<dbReference type="SUPFAM" id="SSF53955">
    <property type="entry name" value="Lysozyme-like"/>
    <property type="match status" value="1"/>
</dbReference>
<dbReference type="InterPro" id="IPR023346">
    <property type="entry name" value="Lysozyme-like_dom_sf"/>
</dbReference>
<evidence type="ECO:0000313" key="1">
    <source>
        <dbReference type="EMBL" id="PIT94138.1"/>
    </source>
</evidence>
<comment type="caution">
    <text evidence="1">The sequence shown here is derived from an EMBL/GenBank/DDBJ whole genome shotgun (WGS) entry which is preliminary data.</text>
</comment>
<dbReference type="EMBL" id="PFAS01000006">
    <property type="protein sequence ID" value="PIT94138.1"/>
    <property type="molecule type" value="Genomic_DNA"/>
</dbReference>
<sequence length="172" mass="20176">MFNIGFCMIFYAYAFYGVNIFANDYNILILPPCLQNFGQSLPRLNAQQAWLQDTMLQNHRYQRFLRQAVRERELNQLDFVVLQAIASTESNGRHYDKKGRLLRGHRNNSVVGLFQINERLHKKEALFLGHDIYTPEGNISYAVALYQKEGIKPWRSNRKFMNFYADLLAAFS</sequence>
<protein>
    <recommendedName>
        <fullName evidence="3">Transglycosylase SLT domain-containing protein</fullName>
    </recommendedName>
</protein>
<organism evidence="1 2">
    <name type="scientific">Candidatus Falkowbacteria bacterium CG10_big_fil_rev_8_21_14_0_10_43_11</name>
    <dbReference type="NCBI Taxonomy" id="1974568"/>
    <lineage>
        <taxon>Bacteria</taxon>
        <taxon>Candidatus Falkowiibacteriota</taxon>
    </lineage>
</organism>
<proteinExistence type="predicted"/>
<name>A0A2M6WMX0_9BACT</name>